<proteinExistence type="predicted"/>
<sequence>MINDNEAWIEDCFMLKDSEKFKVMIKVYENIFVNKEYFANKIGMGRSTVFNWLQKENASFNTKSKTKICQAFNLLDTVWRDSFSNEKIFEKALSEYEKIISQPSIRVENTLVKLQKSTKVKQMKVDNLSKEEMQILLESELEKKSAFFLFELSKVLQQQKEINEALRVLMLIESKESTFRYTHENQIRHQKAILLSSNDIKDWDTAIHILRSLYHSTHYHLKEPEILTLLASNYKRKALVHLDRREEVDMALITSAICLYEDAYHLKADNHKYYDAINLAYLYNLVDVIEIEYADKKEIETLYAELLRVWRIDTNNWWEVCSDAEFLMLLGKVDLAILKLNSFLEKHKVEPFELAVTIRQLKLYIEFTEDQNAKAFLDYLRESVKYLNLKEI</sequence>
<reference evidence="1" key="1">
    <citation type="submission" date="2020-01" db="EMBL/GenBank/DDBJ databases">
        <authorList>
            <person name="Meier V. D."/>
            <person name="Meier V D."/>
        </authorList>
    </citation>
    <scope>NUCLEOTIDE SEQUENCE</scope>
    <source>
        <strain evidence="1">HLG_WM_MAG_05</strain>
    </source>
</reference>
<gene>
    <name evidence="1" type="ORF">HELGO_WM5122</name>
</gene>
<accession>A0A6S6TVA0</accession>
<protein>
    <submittedName>
        <fullName evidence="1">Uncharacterized protein</fullName>
    </submittedName>
</protein>
<evidence type="ECO:0000313" key="1">
    <source>
        <dbReference type="EMBL" id="CAA6820670.1"/>
    </source>
</evidence>
<name>A0A6S6TVA0_9BACT</name>
<dbReference type="AlphaFoldDB" id="A0A6S6TVA0"/>
<organism evidence="1">
    <name type="scientific">uncultured Sulfurovum sp</name>
    <dbReference type="NCBI Taxonomy" id="269237"/>
    <lineage>
        <taxon>Bacteria</taxon>
        <taxon>Pseudomonadati</taxon>
        <taxon>Campylobacterota</taxon>
        <taxon>Epsilonproteobacteria</taxon>
        <taxon>Campylobacterales</taxon>
        <taxon>Sulfurovaceae</taxon>
        <taxon>Sulfurovum</taxon>
        <taxon>environmental samples</taxon>
    </lineage>
</organism>
<dbReference type="InterPro" id="IPR046880">
    <property type="entry name" value="TPR-S"/>
</dbReference>
<dbReference type="EMBL" id="CACVAU010000058">
    <property type="protein sequence ID" value="CAA6820670.1"/>
    <property type="molecule type" value="Genomic_DNA"/>
</dbReference>
<dbReference type="Pfam" id="PF20308">
    <property type="entry name" value="TPR-S"/>
    <property type="match status" value="1"/>
</dbReference>